<dbReference type="PRINTS" id="PR00411">
    <property type="entry name" value="PNDRDTASEI"/>
</dbReference>
<evidence type="ECO:0000256" key="7">
    <source>
        <dbReference type="ARBA" id="ARBA00023002"/>
    </source>
</evidence>
<evidence type="ECO:0000256" key="2">
    <source>
        <dbReference type="ARBA" id="ARBA00007532"/>
    </source>
</evidence>
<feature type="repeat" description="WD" evidence="12">
    <location>
        <begin position="698"/>
        <end position="730"/>
    </location>
</feature>
<dbReference type="SUPFAM" id="SSF51905">
    <property type="entry name" value="FAD/NAD(P)-binding domain"/>
    <property type="match status" value="1"/>
</dbReference>
<dbReference type="PROSITE" id="PS00076">
    <property type="entry name" value="PYRIDINE_REDOX_1"/>
    <property type="match status" value="1"/>
</dbReference>
<protein>
    <recommendedName>
        <fullName evidence="4 13">Dihydrolipoyl dehydrogenase</fullName>
        <ecNumber evidence="4 13">1.8.1.4</ecNumber>
    </recommendedName>
</protein>
<dbReference type="SUPFAM" id="SSF48371">
    <property type="entry name" value="ARM repeat"/>
    <property type="match status" value="1"/>
</dbReference>
<dbReference type="NCBIfam" id="TIGR01350">
    <property type="entry name" value="lipoamide_DH"/>
    <property type="match status" value="1"/>
</dbReference>
<feature type="compositionally biased region" description="Polar residues" evidence="14">
    <location>
        <begin position="969"/>
        <end position="991"/>
    </location>
</feature>
<evidence type="ECO:0000313" key="17">
    <source>
        <dbReference type="EMBL" id="KAH0815271.1"/>
    </source>
</evidence>
<feature type="repeat" description="WD" evidence="12">
    <location>
        <begin position="616"/>
        <end position="657"/>
    </location>
</feature>
<dbReference type="Gene3D" id="1.25.10.10">
    <property type="entry name" value="Leucine-rich Repeat Variant"/>
    <property type="match status" value="1"/>
</dbReference>
<feature type="repeat" description="WD" evidence="12">
    <location>
        <begin position="658"/>
        <end position="689"/>
    </location>
</feature>
<feature type="region of interest" description="Disordered" evidence="14">
    <location>
        <begin position="968"/>
        <end position="1013"/>
    </location>
</feature>
<comment type="similarity">
    <text evidence="2 13">Belongs to the class-I pyridine nucleotide-disulfide oxidoreductase family.</text>
</comment>
<dbReference type="SUPFAM" id="SSF55424">
    <property type="entry name" value="FAD/NAD-linked reductases, dimerisation (C-terminal) domain"/>
    <property type="match status" value="1"/>
</dbReference>
<proteinExistence type="inferred from homology"/>
<dbReference type="InterPro" id="IPR016156">
    <property type="entry name" value="FAD/NAD-linked_Rdtase_dimer_sf"/>
</dbReference>
<dbReference type="InterPro" id="IPR038122">
    <property type="entry name" value="PFU_sf"/>
</dbReference>
<dbReference type="EC" id="1.8.1.4" evidence="4 13"/>
<dbReference type="PROSITE" id="PS51396">
    <property type="entry name" value="PUL"/>
    <property type="match status" value="1"/>
</dbReference>
<dbReference type="CDD" id="cd00200">
    <property type="entry name" value="WD40"/>
    <property type="match status" value="1"/>
</dbReference>
<dbReference type="Gene3D" id="3.50.50.60">
    <property type="entry name" value="FAD/NAD(P)-binding domain"/>
    <property type="match status" value="2"/>
</dbReference>
<dbReference type="InterPro" id="IPR012999">
    <property type="entry name" value="Pyr_OxRdtase_I_AS"/>
</dbReference>
<comment type="caution">
    <text evidence="17">The sequence shown here is derived from an EMBL/GenBank/DDBJ whole genome shotgun (WGS) entry which is preliminary data.</text>
</comment>
<keyword evidence="6 13" id="KW-0274">FAD</keyword>
<evidence type="ECO:0000256" key="10">
    <source>
        <dbReference type="ARBA" id="ARBA00023284"/>
    </source>
</evidence>
<evidence type="ECO:0000256" key="12">
    <source>
        <dbReference type="PROSITE-ProRule" id="PRU00221"/>
    </source>
</evidence>
<dbReference type="Pfam" id="PF08324">
    <property type="entry name" value="PUL"/>
    <property type="match status" value="1"/>
</dbReference>
<evidence type="ECO:0000256" key="13">
    <source>
        <dbReference type="RuleBase" id="RU003692"/>
    </source>
</evidence>
<comment type="cofactor">
    <cofactor evidence="13">
        <name>FAD</name>
        <dbReference type="ChEBI" id="CHEBI:57692"/>
    </cofactor>
    <text evidence="13">Binds 1 FAD per subunit.</text>
</comment>
<evidence type="ECO:0000256" key="8">
    <source>
        <dbReference type="ARBA" id="ARBA00023027"/>
    </source>
</evidence>
<dbReference type="GO" id="GO:0005739">
    <property type="term" value="C:mitochondrion"/>
    <property type="evidence" value="ECO:0007669"/>
    <property type="project" value="TreeGrafter"/>
</dbReference>
<dbReference type="FunFam" id="3.50.50.60:FF:000001">
    <property type="entry name" value="Dihydrolipoyl dehydrogenase, mitochondrial"/>
    <property type="match status" value="1"/>
</dbReference>
<feature type="domain" description="PFU" evidence="15">
    <location>
        <begin position="866"/>
        <end position="963"/>
    </location>
</feature>
<accession>A0A8J6LIR6</accession>
<dbReference type="SMART" id="SM00320">
    <property type="entry name" value="WD40"/>
    <property type="match status" value="6"/>
</dbReference>
<reference evidence="17" key="1">
    <citation type="journal article" date="2020" name="J Insects Food Feed">
        <title>The yellow mealworm (Tenebrio molitor) genome: a resource for the emerging insects as food and feed industry.</title>
        <authorList>
            <person name="Eriksson T."/>
            <person name="Andere A."/>
            <person name="Kelstrup H."/>
            <person name="Emery V."/>
            <person name="Picard C."/>
        </authorList>
    </citation>
    <scope>NUCLEOTIDE SEQUENCE</scope>
    <source>
        <strain evidence="17">Stoneville</strain>
        <tissue evidence="17">Whole head</tissue>
    </source>
</reference>
<dbReference type="InterPro" id="IPR023753">
    <property type="entry name" value="FAD/NAD-binding_dom"/>
</dbReference>
<dbReference type="GO" id="GO:0045252">
    <property type="term" value="C:oxoglutarate dehydrogenase complex"/>
    <property type="evidence" value="ECO:0007669"/>
    <property type="project" value="TreeGrafter"/>
</dbReference>
<dbReference type="Pfam" id="PF09070">
    <property type="entry name" value="PFU"/>
    <property type="match status" value="1"/>
</dbReference>
<dbReference type="Gene3D" id="2.130.10.10">
    <property type="entry name" value="YVTN repeat-like/Quinoprotein amine dehydrogenase"/>
    <property type="match status" value="1"/>
</dbReference>
<comment type="subcellular location">
    <subcellularLocation>
        <location evidence="1">Cytoplasm</location>
    </subcellularLocation>
</comment>
<evidence type="ECO:0000259" key="15">
    <source>
        <dbReference type="PROSITE" id="PS51394"/>
    </source>
</evidence>
<dbReference type="InterPro" id="IPR015943">
    <property type="entry name" value="WD40/YVTN_repeat-like_dom_sf"/>
</dbReference>
<evidence type="ECO:0000256" key="11">
    <source>
        <dbReference type="ARBA" id="ARBA00049187"/>
    </source>
</evidence>
<keyword evidence="9" id="KW-1015">Disulfide bond</keyword>
<evidence type="ECO:0000256" key="1">
    <source>
        <dbReference type="ARBA" id="ARBA00004496"/>
    </source>
</evidence>
<feature type="compositionally biased region" description="Low complexity" evidence="14">
    <location>
        <begin position="997"/>
        <end position="1013"/>
    </location>
</feature>
<dbReference type="InterPro" id="IPR006258">
    <property type="entry name" value="Lipoamide_DH"/>
</dbReference>
<dbReference type="PROSITE" id="PS50082">
    <property type="entry name" value="WD_REPEATS_2"/>
    <property type="match status" value="4"/>
</dbReference>
<gene>
    <name evidence="17" type="ORF">GEV33_007518</name>
</gene>
<dbReference type="GO" id="GO:0050660">
    <property type="term" value="F:flavin adenine dinucleotide binding"/>
    <property type="evidence" value="ECO:0007669"/>
    <property type="project" value="InterPro"/>
</dbReference>
<name>A0A8J6LIR6_TENMO</name>
<dbReference type="Gene3D" id="3.10.20.870">
    <property type="entry name" value="PFU (PLAA family ubiquitin binding), C-terminal domain"/>
    <property type="match status" value="1"/>
</dbReference>
<dbReference type="PROSITE" id="PS50294">
    <property type="entry name" value="WD_REPEATS_REGION"/>
    <property type="match status" value="1"/>
</dbReference>
<dbReference type="InterPro" id="IPR036322">
    <property type="entry name" value="WD40_repeat_dom_sf"/>
</dbReference>
<dbReference type="PROSITE" id="PS51394">
    <property type="entry name" value="PFU"/>
    <property type="match status" value="1"/>
</dbReference>
<dbReference type="PANTHER" id="PTHR22912:SF151">
    <property type="entry name" value="DIHYDROLIPOYL DEHYDROGENASE, MITOCHONDRIAL"/>
    <property type="match status" value="1"/>
</dbReference>
<evidence type="ECO:0000256" key="9">
    <source>
        <dbReference type="ARBA" id="ARBA00023157"/>
    </source>
</evidence>
<dbReference type="InterPro" id="IPR050151">
    <property type="entry name" value="Class-I_Pyr_Nuc-Dis_Oxidored"/>
</dbReference>
<keyword evidence="7 13" id="KW-0560">Oxidoreductase</keyword>
<dbReference type="FunFam" id="3.30.390.30:FF:000001">
    <property type="entry name" value="Dihydrolipoyl dehydrogenase"/>
    <property type="match status" value="1"/>
</dbReference>
<evidence type="ECO:0000256" key="6">
    <source>
        <dbReference type="ARBA" id="ARBA00022827"/>
    </source>
</evidence>
<keyword evidence="12" id="KW-0853">WD repeat</keyword>
<evidence type="ECO:0000256" key="3">
    <source>
        <dbReference type="ARBA" id="ARBA00008495"/>
    </source>
</evidence>
<reference evidence="17" key="2">
    <citation type="submission" date="2021-08" db="EMBL/GenBank/DDBJ databases">
        <authorList>
            <person name="Eriksson T."/>
        </authorList>
    </citation>
    <scope>NUCLEOTIDE SEQUENCE</scope>
    <source>
        <strain evidence="17">Stoneville</strain>
        <tissue evidence="17">Whole head</tissue>
    </source>
</reference>
<evidence type="ECO:0000256" key="4">
    <source>
        <dbReference type="ARBA" id="ARBA00012608"/>
    </source>
</evidence>
<dbReference type="PRINTS" id="PR00368">
    <property type="entry name" value="FADPNR"/>
</dbReference>
<dbReference type="Pfam" id="PF00400">
    <property type="entry name" value="WD40"/>
    <property type="match status" value="5"/>
</dbReference>
<dbReference type="InterPro" id="IPR016024">
    <property type="entry name" value="ARM-type_fold"/>
</dbReference>
<dbReference type="InterPro" id="IPR004099">
    <property type="entry name" value="Pyr_nucl-diS_OxRdtase_dimer"/>
</dbReference>
<evidence type="ECO:0000256" key="5">
    <source>
        <dbReference type="ARBA" id="ARBA00022630"/>
    </source>
</evidence>
<dbReference type="Pfam" id="PF07992">
    <property type="entry name" value="Pyr_redox_2"/>
    <property type="match status" value="1"/>
</dbReference>
<evidence type="ECO:0000313" key="18">
    <source>
        <dbReference type="Proteomes" id="UP000719412"/>
    </source>
</evidence>
<comment type="catalytic activity">
    <reaction evidence="11 13">
        <text>N(6)-[(R)-dihydrolipoyl]-L-lysyl-[protein] + NAD(+) = N(6)-[(R)-lipoyl]-L-lysyl-[protein] + NADH + H(+)</text>
        <dbReference type="Rhea" id="RHEA:15045"/>
        <dbReference type="Rhea" id="RHEA-COMP:10474"/>
        <dbReference type="Rhea" id="RHEA-COMP:10475"/>
        <dbReference type="ChEBI" id="CHEBI:15378"/>
        <dbReference type="ChEBI" id="CHEBI:57540"/>
        <dbReference type="ChEBI" id="CHEBI:57945"/>
        <dbReference type="ChEBI" id="CHEBI:83099"/>
        <dbReference type="ChEBI" id="CHEBI:83100"/>
        <dbReference type="EC" id="1.8.1.4"/>
    </reaction>
</comment>
<comment type="similarity">
    <text evidence="3">Belongs to the WD repeat PLAP family.</text>
</comment>
<dbReference type="PANTHER" id="PTHR22912">
    <property type="entry name" value="DISULFIDE OXIDOREDUCTASE"/>
    <property type="match status" value="1"/>
</dbReference>
<dbReference type="Gene3D" id="3.30.390.30">
    <property type="match status" value="1"/>
</dbReference>
<dbReference type="GO" id="GO:0004148">
    <property type="term" value="F:dihydrolipoyl dehydrogenase (NADH) activity"/>
    <property type="evidence" value="ECO:0007669"/>
    <property type="project" value="UniProtKB-EC"/>
</dbReference>
<sequence length="1290" mass="140447">MSHFQPSNLIRCNKGVLTVFHHRRYSTTHDADLVVIGSGPGGYVAAIKAAQLGLKTVCVEKDPTLGGTCLNVGCIPSKALLNNSHFYHMAHSGDLAERGISVENVKLDLNKFMGQKQNAVKALTGGIAQLFKKNKVTLISGHGKITGVNQVTALKTDGSSEVVNTKNILIATGSEVTPFPGIDIDEEQIVSSTGALSLKEVPKRMVVIGAGVIGLELGSVWSRLGAEVTAVEFLTTIGGVGIDGEVAKTFQKILTKQGLKFKLGTKVTGAQKSGGLVKVSIEDAKNPDKKEELECEVLLVCVGRRPYTHNLGLEEMGIERDQRGRIPVNSHFQTVIPNIHAIGDCIHGPMLAHKAEDEGIVCVEGIKGGPVHIDYNCVPSVIYTHPEVGWVGRTEEDLKSEGVSYKVGKFPFMANSRAKTNNETDGFVKVLADKATDRILGTHIIGPSAGELINEAVLAQEYGASSEDVARVCHAHPTCAEALREANLASRKRHLPTNVTKLACHSKILKNMAMAQKFKLSAVLFGHSLDVRSVVVSANNSIISGSRDKTAKFWNPNNINTGYSLVQTYQDQKNFVITVLYLEPTAEFPDGLVITGGNDNIIYVYKPSEPFATFTFKEHSNAVSSLSKCSSTNSFLSGSWDCTAKSWALNKTGSTMTFTGHAAAIWAVVQLVDSRVVTASADKTIGIWNCEGVRLNSLSGHTDCVRGLLDLPELHQFVSVANDATVRVWSYSGDSLNVYYGHTNYIYSIARCKGAGENCFVTSDEDRTVRFWRNGVNVESFQLPAQSVCDGVVRVFTQSESRYADQATVNKFTEEVEVLTKQSTQEIGGYKISDLPGKEALYDPGRKPGQMKMIREGGGVVAYTWVEDGDKSHWEKVGDVLGSTNKTNQDKTMFEGKAYDFVFSVDVEDGKPPLKLPFNRGDDPYQAAHTFLAKNVLPSSYLEQVVDFILKNTREQYVAPSTEYVDPFTGQSRYTPSGTANSQGVTGTNLDPFTGGSSYSTSVNSSRQGSSSNIPSQGIKFFPINTYRTFEMGDSKVILIKLKEFNEKCGDGKNPPINEAHLEELVKLCNGPPDDPNVFDTLFKLLEWPDEIVFPAIDVIRMAVRYKKNNEIIASANNGILLQKLLSFVSDSCRIANNVIVALRTLSNLFVHECGEELVFEHRFDLVENITTLGSLNKNGQIALATLLLNLSVATLKKRDELGISVLADVIPDILTKLSDPESQFRSYVALGTLLTSASSLQAAEVKTKVKSNPGFVSALQSHLMSGQNDLENKRRNCACQVQDIISISF</sequence>
<keyword evidence="10 13" id="KW-0676">Redox-active center</keyword>
<dbReference type="InterPro" id="IPR015155">
    <property type="entry name" value="PFU"/>
</dbReference>
<comment type="miscellaneous">
    <text evidence="13">The active site is a redox-active disulfide bond.</text>
</comment>
<feature type="repeat" description="WD" evidence="12">
    <location>
        <begin position="524"/>
        <end position="555"/>
    </location>
</feature>
<evidence type="ECO:0000259" key="16">
    <source>
        <dbReference type="PROSITE" id="PS51396"/>
    </source>
</evidence>
<dbReference type="GO" id="GO:0006103">
    <property type="term" value="P:2-oxoglutarate metabolic process"/>
    <property type="evidence" value="ECO:0007669"/>
    <property type="project" value="TreeGrafter"/>
</dbReference>
<dbReference type="InterPro" id="IPR001680">
    <property type="entry name" value="WD40_rpt"/>
</dbReference>
<dbReference type="EMBL" id="JABDTM020023306">
    <property type="protein sequence ID" value="KAH0815271.1"/>
    <property type="molecule type" value="Genomic_DNA"/>
</dbReference>
<dbReference type="SUPFAM" id="SSF50978">
    <property type="entry name" value="WD40 repeat-like"/>
    <property type="match status" value="1"/>
</dbReference>
<dbReference type="InterPro" id="IPR011989">
    <property type="entry name" value="ARM-like"/>
</dbReference>
<keyword evidence="18" id="KW-1185">Reference proteome</keyword>
<organism evidence="17 18">
    <name type="scientific">Tenebrio molitor</name>
    <name type="common">Yellow mealworm beetle</name>
    <dbReference type="NCBI Taxonomy" id="7067"/>
    <lineage>
        <taxon>Eukaryota</taxon>
        <taxon>Metazoa</taxon>
        <taxon>Ecdysozoa</taxon>
        <taxon>Arthropoda</taxon>
        <taxon>Hexapoda</taxon>
        <taxon>Insecta</taxon>
        <taxon>Pterygota</taxon>
        <taxon>Neoptera</taxon>
        <taxon>Endopterygota</taxon>
        <taxon>Coleoptera</taxon>
        <taxon>Polyphaga</taxon>
        <taxon>Cucujiformia</taxon>
        <taxon>Tenebrionidae</taxon>
        <taxon>Tenebrio</taxon>
    </lineage>
</organism>
<evidence type="ECO:0000256" key="14">
    <source>
        <dbReference type="SAM" id="MobiDB-lite"/>
    </source>
</evidence>
<dbReference type="InterPro" id="IPR013535">
    <property type="entry name" value="PUL_dom"/>
</dbReference>
<feature type="domain" description="PUL" evidence="16">
    <location>
        <begin position="1020"/>
        <end position="1274"/>
    </location>
</feature>
<dbReference type="Proteomes" id="UP000719412">
    <property type="component" value="Unassembled WGS sequence"/>
</dbReference>
<keyword evidence="5 13" id="KW-0285">Flavoprotein</keyword>
<keyword evidence="8 13" id="KW-0520">NAD</keyword>
<dbReference type="InterPro" id="IPR036188">
    <property type="entry name" value="FAD/NAD-bd_sf"/>
</dbReference>
<dbReference type="Pfam" id="PF02852">
    <property type="entry name" value="Pyr_redox_dim"/>
    <property type="match status" value="1"/>
</dbReference>